<proteinExistence type="predicted"/>
<comment type="caution">
    <text evidence="1">The sequence shown here is derived from an EMBL/GenBank/DDBJ whole genome shotgun (WGS) entry which is preliminary data.</text>
</comment>
<keyword evidence="2" id="KW-1185">Reference proteome</keyword>
<gene>
    <name evidence="1" type="ORF">LGH70_13725</name>
</gene>
<evidence type="ECO:0000313" key="1">
    <source>
        <dbReference type="EMBL" id="MCB2378655.1"/>
    </source>
</evidence>
<dbReference type="EMBL" id="JAJADQ010000007">
    <property type="protein sequence ID" value="MCB2378655.1"/>
    <property type="molecule type" value="Genomic_DNA"/>
</dbReference>
<organism evidence="1 2">
    <name type="scientific">Hymenobacter nitidus</name>
    <dbReference type="NCBI Taxonomy" id="2880929"/>
    <lineage>
        <taxon>Bacteria</taxon>
        <taxon>Pseudomonadati</taxon>
        <taxon>Bacteroidota</taxon>
        <taxon>Cytophagia</taxon>
        <taxon>Cytophagales</taxon>
        <taxon>Hymenobacteraceae</taxon>
        <taxon>Hymenobacter</taxon>
    </lineage>
</organism>
<name>A0ABS8AE12_9BACT</name>
<dbReference type="RefSeq" id="WP_226186612.1">
    <property type="nucleotide sequence ID" value="NZ_JAJADQ010000007.1"/>
</dbReference>
<accession>A0ABS8AE12</accession>
<reference evidence="1" key="1">
    <citation type="submission" date="2021-10" db="EMBL/GenBank/DDBJ databases">
        <authorList>
            <person name="Dean J.D."/>
            <person name="Kim M.K."/>
            <person name="Newey C.N."/>
            <person name="Stoker T.S."/>
            <person name="Thompson D.W."/>
            <person name="Grose J.H."/>
        </authorList>
    </citation>
    <scope>NUCLEOTIDE SEQUENCE</scope>
    <source>
        <strain evidence="1">BT635</strain>
    </source>
</reference>
<protein>
    <recommendedName>
        <fullName evidence="3">Outer membrane protein beta-barrel domain-containing protein</fullName>
    </recommendedName>
</protein>
<sequence length="147" mass="16346">MSYERQLQKRWSVGAEILLNGGTPEQRRAGAGVMGRYYVLPRKRNPAPLAGWYVSPVLHYRKFTEVMLRTEDKTYMTSGARLRPGLLAGWQKQLGATHGRGLVLDVAVGGVYSHRLGADREDTQGITSSVFAESVEVDMRAGIGYQF</sequence>
<evidence type="ECO:0000313" key="2">
    <source>
        <dbReference type="Proteomes" id="UP001165297"/>
    </source>
</evidence>
<dbReference type="Proteomes" id="UP001165297">
    <property type="component" value="Unassembled WGS sequence"/>
</dbReference>
<evidence type="ECO:0008006" key="3">
    <source>
        <dbReference type="Google" id="ProtNLM"/>
    </source>
</evidence>